<comment type="caution">
    <text evidence="1">The sequence shown here is derived from an EMBL/GenBank/DDBJ whole genome shotgun (WGS) entry which is preliminary data.</text>
</comment>
<evidence type="ECO:0000313" key="1">
    <source>
        <dbReference type="EMBL" id="MCP9292032.1"/>
    </source>
</evidence>
<name>A0A9X2RFZ0_9BACT</name>
<dbReference type="EMBL" id="JANDBC010000002">
    <property type="protein sequence ID" value="MCP9292032.1"/>
    <property type="molecule type" value="Genomic_DNA"/>
</dbReference>
<dbReference type="AlphaFoldDB" id="A0A9X2RFZ0"/>
<sequence>MYNDLADAVESLKEKGFDHTFELGNDCITCKELDVEYSTDDLSINETHKFDQGTDPGSESTVYAIESDSGVKGTLIMSYGKYVDPEKAELIDRLLKSHEA</sequence>
<evidence type="ECO:0008006" key="3">
    <source>
        <dbReference type="Google" id="ProtNLM"/>
    </source>
</evidence>
<reference evidence="1" key="1">
    <citation type="submission" date="2022-06" db="EMBL/GenBank/DDBJ databases">
        <title>Gracilimonas sp. CAU 1638 isolated from sea sediment.</title>
        <authorList>
            <person name="Kim W."/>
        </authorList>
    </citation>
    <scope>NUCLEOTIDE SEQUENCE</scope>
    <source>
        <strain evidence="1">CAU 1638</strain>
    </source>
</reference>
<keyword evidence="2" id="KW-1185">Reference proteome</keyword>
<dbReference type="Proteomes" id="UP001139125">
    <property type="component" value="Unassembled WGS sequence"/>
</dbReference>
<gene>
    <name evidence="1" type="ORF">NM125_10630</name>
</gene>
<organism evidence="1 2">
    <name type="scientific">Gracilimonas sediminicola</name>
    <dbReference type="NCBI Taxonomy" id="2952158"/>
    <lineage>
        <taxon>Bacteria</taxon>
        <taxon>Pseudomonadati</taxon>
        <taxon>Balneolota</taxon>
        <taxon>Balneolia</taxon>
        <taxon>Balneolales</taxon>
        <taxon>Balneolaceae</taxon>
        <taxon>Gracilimonas</taxon>
    </lineage>
</organism>
<accession>A0A9X2RFZ0</accession>
<protein>
    <recommendedName>
        <fullName evidence="3">Phosphoribosylpyrophosphate synthetase</fullName>
    </recommendedName>
</protein>
<evidence type="ECO:0000313" key="2">
    <source>
        <dbReference type="Proteomes" id="UP001139125"/>
    </source>
</evidence>
<dbReference type="RefSeq" id="WP_255134907.1">
    <property type="nucleotide sequence ID" value="NZ_JANDBC010000002.1"/>
</dbReference>
<proteinExistence type="predicted"/>